<evidence type="ECO:0000259" key="1">
    <source>
        <dbReference type="Pfam" id="PF18870"/>
    </source>
</evidence>
<gene>
    <name evidence="2" type="ORF">DWY46_06505</name>
</gene>
<comment type="caution">
    <text evidence="2">The sequence shown here is derived from an EMBL/GenBank/DDBJ whole genome shotgun (WGS) entry which is preliminary data.</text>
</comment>
<name>A0A412ESY5_9FIRM</name>
<dbReference type="AlphaFoldDB" id="A0A412ESY5"/>
<evidence type="ECO:0000313" key="3">
    <source>
        <dbReference type="Proteomes" id="UP000285839"/>
    </source>
</evidence>
<dbReference type="Pfam" id="PF18870">
    <property type="entry name" value="HEPN_RES_NTD1"/>
    <property type="match status" value="1"/>
</dbReference>
<organism evidence="2 3">
    <name type="scientific">Blautia obeum</name>
    <dbReference type="NCBI Taxonomy" id="40520"/>
    <lineage>
        <taxon>Bacteria</taxon>
        <taxon>Bacillati</taxon>
        <taxon>Bacillota</taxon>
        <taxon>Clostridia</taxon>
        <taxon>Lachnospirales</taxon>
        <taxon>Lachnospiraceae</taxon>
        <taxon>Blautia</taxon>
    </lineage>
</organism>
<accession>A0A412ESY5</accession>
<dbReference type="InterPro" id="IPR041206">
    <property type="entry name" value="HEPN/RES_NTD1"/>
</dbReference>
<protein>
    <recommendedName>
        <fullName evidence="1">HEPN/RES N-terminal domain-containing protein</fullName>
    </recommendedName>
</protein>
<feature type="domain" description="HEPN/RES N-terminal" evidence="1">
    <location>
        <begin position="40"/>
        <end position="106"/>
    </location>
</feature>
<dbReference type="RefSeq" id="WP_117638705.1">
    <property type="nucleotide sequence ID" value="NZ_QSOL01000003.1"/>
</dbReference>
<dbReference type="EMBL" id="QRUH01000003">
    <property type="protein sequence ID" value="RGR50060.1"/>
    <property type="molecule type" value="Genomic_DNA"/>
</dbReference>
<dbReference type="Proteomes" id="UP000285839">
    <property type="component" value="Unassembled WGS sequence"/>
</dbReference>
<sequence length="113" mass="12813">MGVAKEKMMSIAARGYGESNKYVCSGCVKDQYLQKVIRAKGQVGTCSFCKDENGKPIRHRKTYPLESLMSEIIPAIDYYYMSTDGNIPYDKETEEYLGSFIDPYSFVFAVNTM</sequence>
<evidence type="ECO:0000313" key="2">
    <source>
        <dbReference type="EMBL" id="RGR50060.1"/>
    </source>
</evidence>
<reference evidence="2 3" key="1">
    <citation type="submission" date="2018-08" db="EMBL/GenBank/DDBJ databases">
        <title>A genome reference for cultivated species of the human gut microbiota.</title>
        <authorList>
            <person name="Zou Y."/>
            <person name="Xue W."/>
            <person name="Luo G."/>
        </authorList>
    </citation>
    <scope>NUCLEOTIDE SEQUENCE [LARGE SCALE GENOMIC DNA]</scope>
    <source>
        <strain evidence="2 3">AF25-21</strain>
    </source>
</reference>
<proteinExistence type="predicted"/>